<protein>
    <submittedName>
        <fullName evidence="1">Uncharacterized protein</fullName>
    </submittedName>
</protein>
<sequence length="500" mass="57294">MAAKQTTTTGQDAPSTVEKIYMENTLLRISGALFCHDAKRASTRTQEIALNHNAKEKAVFIRPDPALGQPGPLAHKIFVALIKKHSNYGRPIRSDISFTKRELTRLIGRKKWGGRDSEELTLALREIQYAFVRTNFKTDEGRHAEHSFNIFPEVYLERRERETDPVERCTVTLARPIVESLKDEHFTCLNHALMAQLGTIGQALYMRLFFHFANLYMDNSRKRPTFRKRYEDVCTEWLGGLTVHAQPSVIERDQLGPHLRKLRALSFLASYDIARAADGKGFVLSFRPGAAFITDYERFYRGCQAEMQFEFQSDQHETAEPLKIAYMFLEKRTGQPAAAIPYVPTKDVETAKFLLAKVPFDEMPQFIDYALVEAKKTNFDVKTLGGLRQYLASYIERRQRRAADTKAAQQALSEEHAEEERIEYGTYRRRAADVLFVSLSLSEQEEIRALVMTEVGKGGGPIRSHLADMARARITAERHPDKIQPFEDWRMTRRSYGKAS</sequence>
<proteinExistence type="predicted"/>
<gene>
    <name evidence="1" type="ORF">XH91_32805</name>
</gene>
<dbReference type="InterPro" id="IPR018777">
    <property type="entry name" value="Replication_initiator_prot_A"/>
</dbReference>
<dbReference type="Pfam" id="PF10134">
    <property type="entry name" value="RPA"/>
    <property type="match status" value="1"/>
</dbReference>
<organism evidence="1 2">
    <name type="scientific">Bradyrhizobium guangzhouense</name>
    <dbReference type="NCBI Taxonomy" id="1325095"/>
    <lineage>
        <taxon>Bacteria</taxon>
        <taxon>Pseudomonadati</taxon>
        <taxon>Pseudomonadota</taxon>
        <taxon>Alphaproteobacteria</taxon>
        <taxon>Hyphomicrobiales</taxon>
        <taxon>Nitrobacteraceae</taxon>
        <taxon>Bradyrhizobium</taxon>
    </lineage>
</organism>
<dbReference type="Proteomes" id="UP000288972">
    <property type="component" value="Chromosome"/>
</dbReference>
<reference evidence="1 2" key="1">
    <citation type="submission" date="2018-06" db="EMBL/GenBank/DDBJ databases">
        <title>Comparative genomics of rhizobia nodulating Arachis hypogaea in China.</title>
        <authorList>
            <person name="Li Y."/>
        </authorList>
    </citation>
    <scope>NUCLEOTIDE SEQUENCE [LARGE SCALE GENOMIC DNA]</scope>
    <source>
        <strain evidence="1 2">CCBAU 51670</strain>
    </source>
</reference>
<dbReference type="EMBL" id="CP030053">
    <property type="protein sequence ID" value="QAU49678.1"/>
    <property type="molecule type" value="Genomic_DNA"/>
</dbReference>
<name>A0AAE5X6I4_9BRAD</name>
<dbReference type="AlphaFoldDB" id="A0AAE5X6I4"/>
<evidence type="ECO:0000313" key="2">
    <source>
        <dbReference type="Proteomes" id="UP000288972"/>
    </source>
</evidence>
<evidence type="ECO:0000313" key="1">
    <source>
        <dbReference type="EMBL" id="QAU49678.1"/>
    </source>
</evidence>
<dbReference type="RefSeq" id="WP_128954434.1">
    <property type="nucleotide sequence ID" value="NZ_CP030053.1"/>
</dbReference>
<accession>A0AAE5X6I4</accession>
<dbReference type="KEGG" id="bgz:XH91_32805"/>